<dbReference type="EMBL" id="JADJNC010000006">
    <property type="protein sequence ID" value="MBK7422354.1"/>
    <property type="molecule type" value="Genomic_DNA"/>
</dbReference>
<sequence>MPEDRGSRPGFALNTKLAWVKEANPLQHWIPAFAGLTAANLFSRRQWRAIVFRLYGLVICAVNYQRSAISA</sequence>
<reference evidence="1" key="1">
    <citation type="submission" date="2020-10" db="EMBL/GenBank/DDBJ databases">
        <title>Connecting structure to function with the recovery of over 1000 high-quality activated sludge metagenome-assembled genomes encoding full-length rRNA genes using long-read sequencing.</title>
        <authorList>
            <person name="Singleton C.M."/>
            <person name="Petriglieri F."/>
            <person name="Kristensen J.M."/>
            <person name="Kirkegaard R.H."/>
            <person name="Michaelsen T.Y."/>
            <person name="Andersen M.H."/>
            <person name="Karst S.M."/>
            <person name="Dueholm M.S."/>
            <person name="Nielsen P.H."/>
            <person name="Albertsen M."/>
        </authorList>
    </citation>
    <scope>NUCLEOTIDE SEQUENCE</scope>
    <source>
        <strain evidence="1">EsbW_18-Q3-R4-48_MAXAC.044</strain>
    </source>
</reference>
<evidence type="ECO:0000313" key="2">
    <source>
        <dbReference type="Proteomes" id="UP000886602"/>
    </source>
</evidence>
<comment type="caution">
    <text evidence="1">The sequence shown here is derived from an EMBL/GenBank/DDBJ whole genome shotgun (WGS) entry which is preliminary data.</text>
</comment>
<protein>
    <submittedName>
        <fullName evidence="1">Uncharacterized protein</fullName>
    </submittedName>
</protein>
<name>A0A9D7FDJ1_9RHOO</name>
<organism evidence="1 2">
    <name type="scientific">Candidatus Propionivibrio dominans</name>
    <dbReference type="NCBI Taxonomy" id="2954373"/>
    <lineage>
        <taxon>Bacteria</taxon>
        <taxon>Pseudomonadati</taxon>
        <taxon>Pseudomonadota</taxon>
        <taxon>Betaproteobacteria</taxon>
        <taxon>Rhodocyclales</taxon>
        <taxon>Rhodocyclaceae</taxon>
        <taxon>Propionivibrio</taxon>
    </lineage>
</organism>
<dbReference type="Proteomes" id="UP000886602">
    <property type="component" value="Unassembled WGS sequence"/>
</dbReference>
<dbReference type="AlphaFoldDB" id="A0A9D7FDJ1"/>
<proteinExistence type="predicted"/>
<accession>A0A9D7FDJ1</accession>
<gene>
    <name evidence="1" type="ORF">IPJ48_04250</name>
</gene>
<evidence type="ECO:0000313" key="1">
    <source>
        <dbReference type="EMBL" id="MBK7422354.1"/>
    </source>
</evidence>